<evidence type="ECO:0000313" key="10">
    <source>
        <dbReference type="Proteomes" id="UP001187315"/>
    </source>
</evidence>
<feature type="transmembrane region" description="Helical" evidence="7">
    <location>
        <begin position="94"/>
        <end position="112"/>
    </location>
</feature>
<evidence type="ECO:0000256" key="4">
    <source>
        <dbReference type="ARBA" id="ARBA00022989"/>
    </source>
</evidence>
<accession>A0AA88MQ96</accession>
<feature type="transmembrane region" description="Helical" evidence="7">
    <location>
        <begin position="58"/>
        <end position="74"/>
    </location>
</feature>
<comment type="caution">
    <text evidence="9">The sequence shown here is derived from an EMBL/GenBank/DDBJ whole genome shotgun (WGS) entry which is preliminary data.</text>
</comment>
<evidence type="ECO:0000256" key="6">
    <source>
        <dbReference type="ARBA" id="ARBA00049737"/>
    </source>
</evidence>
<protein>
    <recommendedName>
        <fullName evidence="6">Transmembrane protein 198</fullName>
    </recommendedName>
</protein>
<evidence type="ECO:0000313" key="9">
    <source>
        <dbReference type="EMBL" id="KAK2841239.1"/>
    </source>
</evidence>
<keyword evidence="10" id="KW-1185">Reference proteome</keyword>
<keyword evidence="5 7" id="KW-0472">Membrane</keyword>
<sequence>MTDPSMLVTEGVIPTVVSTHSCVMEVRKNYEVIPSIACTVCFILGTLYCFCGYRCFKLVMFLSGLAFGTGIGYLLCLREQLLDSPLDAETRAGISLGVGLLGGLVSILVRCVGLFLTGLHLGLLCSITVLLAAGQYYPVLSPVWVPAGTVLGTGVFFAVLTLCWQRSMTMVATATLGAAIVMTCVDYCMKTPMLVWRAHVGLQRNQEKALCWYSWLMLGIWIVVAALGNLVQHKFTAKGMSHTEVIVSGKQKQLQLMKIRQTNTRRLPAGKYRRRPPPLKRYAGDVLAPSYLANLRERQTSTGSSMSSLSTVYHTMIDFDFETGSMVPLTTSSPAVIRV</sequence>
<evidence type="ECO:0000256" key="7">
    <source>
        <dbReference type="SAM" id="Phobius"/>
    </source>
</evidence>
<proteinExistence type="inferred from homology"/>
<feature type="transmembrane region" description="Helical" evidence="7">
    <location>
        <begin position="212"/>
        <end position="231"/>
    </location>
</feature>
<dbReference type="AlphaFoldDB" id="A0AA88MQ96"/>
<evidence type="ECO:0000256" key="5">
    <source>
        <dbReference type="ARBA" id="ARBA00023136"/>
    </source>
</evidence>
<dbReference type="PANTHER" id="PTHR31247:SF17">
    <property type="entry name" value="DUF4203 DOMAIN-CONTAINING PROTEIN"/>
    <property type="match status" value="1"/>
</dbReference>
<dbReference type="Pfam" id="PF13886">
    <property type="entry name" value="TM7S3_TM198"/>
    <property type="match status" value="1"/>
</dbReference>
<organism evidence="9 10">
    <name type="scientific">Tachysurus vachellii</name>
    <name type="common">Darkbarbel catfish</name>
    <name type="synonym">Pelteobagrus vachellii</name>
    <dbReference type="NCBI Taxonomy" id="175792"/>
    <lineage>
        <taxon>Eukaryota</taxon>
        <taxon>Metazoa</taxon>
        <taxon>Chordata</taxon>
        <taxon>Craniata</taxon>
        <taxon>Vertebrata</taxon>
        <taxon>Euteleostomi</taxon>
        <taxon>Actinopterygii</taxon>
        <taxon>Neopterygii</taxon>
        <taxon>Teleostei</taxon>
        <taxon>Ostariophysi</taxon>
        <taxon>Siluriformes</taxon>
        <taxon>Bagridae</taxon>
        <taxon>Tachysurus</taxon>
    </lineage>
</organism>
<dbReference type="GO" id="GO:0005886">
    <property type="term" value="C:plasma membrane"/>
    <property type="evidence" value="ECO:0007669"/>
    <property type="project" value="TreeGrafter"/>
</dbReference>
<dbReference type="PANTHER" id="PTHR31247">
    <property type="entry name" value="TRANSMEMBRANE PROTEIN 198 FAMILY MEMBER"/>
    <property type="match status" value="1"/>
</dbReference>
<name>A0AA88MQ96_TACVA</name>
<evidence type="ECO:0000256" key="2">
    <source>
        <dbReference type="ARBA" id="ARBA00006244"/>
    </source>
</evidence>
<evidence type="ECO:0000259" key="8">
    <source>
        <dbReference type="Pfam" id="PF13886"/>
    </source>
</evidence>
<dbReference type="Proteomes" id="UP001187315">
    <property type="component" value="Unassembled WGS sequence"/>
</dbReference>
<feature type="transmembrane region" description="Helical" evidence="7">
    <location>
        <begin position="171"/>
        <end position="192"/>
    </location>
</feature>
<dbReference type="InterPro" id="IPR025256">
    <property type="entry name" value="TM7S3/TM198-like_dom"/>
</dbReference>
<gene>
    <name evidence="9" type="ORF">Q7C36_012818</name>
</gene>
<dbReference type="EMBL" id="JAVHJS010000012">
    <property type="protein sequence ID" value="KAK2841239.1"/>
    <property type="molecule type" value="Genomic_DNA"/>
</dbReference>
<reference evidence="9" key="1">
    <citation type="submission" date="2023-08" db="EMBL/GenBank/DDBJ databases">
        <title>Pelteobagrus vachellii genome.</title>
        <authorList>
            <person name="Liu H."/>
        </authorList>
    </citation>
    <scope>NUCLEOTIDE SEQUENCE</scope>
    <source>
        <strain evidence="9">PRFRI_2022a</strain>
        <tissue evidence="9">Muscle</tissue>
    </source>
</reference>
<evidence type="ECO:0000256" key="3">
    <source>
        <dbReference type="ARBA" id="ARBA00022692"/>
    </source>
</evidence>
<feature type="transmembrane region" description="Helical" evidence="7">
    <location>
        <begin position="32"/>
        <end position="51"/>
    </location>
</feature>
<comment type="similarity">
    <text evidence="2">Belongs to the TMEM198 family.</text>
</comment>
<keyword evidence="3 7" id="KW-0812">Transmembrane</keyword>
<comment type="subcellular location">
    <subcellularLocation>
        <location evidence="1">Membrane</location>
        <topology evidence="1">Multi-pass membrane protein</topology>
    </subcellularLocation>
</comment>
<feature type="transmembrane region" description="Helical" evidence="7">
    <location>
        <begin position="143"/>
        <end position="164"/>
    </location>
</feature>
<evidence type="ECO:0000256" key="1">
    <source>
        <dbReference type="ARBA" id="ARBA00004141"/>
    </source>
</evidence>
<feature type="domain" description="TM7S3/TM198-like" evidence="8">
    <location>
        <begin position="38"/>
        <end position="233"/>
    </location>
</feature>
<dbReference type="InterPro" id="IPR040236">
    <property type="entry name" value="TMEM198"/>
</dbReference>
<keyword evidence="4 7" id="KW-1133">Transmembrane helix</keyword>
<feature type="transmembrane region" description="Helical" evidence="7">
    <location>
        <begin position="119"/>
        <end position="137"/>
    </location>
</feature>